<comment type="similarity">
    <text evidence="4 7">Belongs to the HD-ZIP homeobox family. Class I subfamily.</text>
</comment>
<dbReference type="Proteomes" id="UP000026962">
    <property type="component" value="Chromosome 11"/>
</dbReference>
<dbReference type="eggNOG" id="KOG0483">
    <property type="taxonomic scope" value="Eukaryota"/>
</dbReference>
<feature type="compositionally biased region" description="Basic and acidic residues" evidence="8">
    <location>
        <begin position="23"/>
        <end position="33"/>
    </location>
</feature>
<dbReference type="GO" id="GO:0045893">
    <property type="term" value="P:positive regulation of DNA-templated transcription"/>
    <property type="evidence" value="ECO:0007669"/>
    <property type="project" value="TreeGrafter"/>
</dbReference>
<dbReference type="HOGENOM" id="CLU_1456690_0_0_1"/>
<evidence type="ECO:0000256" key="7">
    <source>
        <dbReference type="RuleBase" id="RU369038"/>
    </source>
</evidence>
<dbReference type="GO" id="GO:0043565">
    <property type="term" value="F:sequence-specific DNA binding"/>
    <property type="evidence" value="ECO:0007669"/>
    <property type="project" value="TreeGrafter"/>
</dbReference>
<proteinExistence type="inferred from homology"/>
<keyword evidence="5 6" id="KW-0371">Homeobox</keyword>
<protein>
    <recommendedName>
        <fullName evidence="7">Homeobox-leucine zipper protein</fullName>
    </recommendedName>
    <alternativeName>
        <fullName evidence="7">HD-ZIP protein</fullName>
    </alternativeName>
    <alternativeName>
        <fullName evidence="7">Homeodomain transcription factor</fullName>
    </alternativeName>
</protein>
<keyword evidence="5 6" id="KW-0539">Nucleus</keyword>
<dbReference type="PROSITE" id="PS50071">
    <property type="entry name" value="HOMEOBOX_2"/>
    <property type="match status" value="1"/>
</dbReference>
<dbReference type="CDD" id="cd00086">
    <property type="entry name" value="homeodomain"/>
    <property type="match status" value="1"/>
</dbReference>
<dbReference type="AlphaFoldDB" id="A0A0E0MH24"/>
<dbReference type="STRING" id="4537.A0A0E0MH24"/>
<keyword evidence="2 7" id="KW-0805">Transcription regulation</keyword>
<organism evidence="10">
    <name type="scientific">Oryza punctata</name>
    <name type="common">Red rice</name>
    <dbReference type="NCBI Taxonomy" id="4537"/>
    <lineage>
        <taxon>Eukaryota</taxon>
        <taxon>Viridiplantae</taxon>
        <taxon>Streptophyta</taxon>
        <taxon>Embryophyta</taxon>
        <taxon>Tracheophyta</taxon>
        <taxon>Spermatophyta</taxon>
        <taxon>Magnoliopsida</taxon>
        <taxon>Liliopsida</taxon>
        <taxon>Poales</taxon>
        <taxon>Poaceae</taxon>
        <taxon>BOP clade</taxon>
        <taxon>Oryzoideae</taxon>
        <taxon>Oryzeae</taxon>
        <taxon>Oryzinae</taxon>
        <taxon>Oryza</taxon>
    </lineage>
</organism>
<sequence length="186" mass="21181">MPTAVSASAATRRRVFVAGGEEQQAKRETRAARQDAASPSIDAREGGGAARQQGHTGIAPFLLMRWAAATRVAPLQCTRRRLKTMTTSSCTAAVAGSSERKAQITRDLHLHPRQNRRVRWKTKQTERHFATLCSHHDTLCLHPRQVAVWFQNRRARWKTKQIERHFAALRSRHDTIRLECDSLRRD</sequence>
<dbReference type="Gramene" id="OPUNC11G16030.1">
    <property type="protein sequence ID" value="OPUNC11G16030.1"/>
    <property type="gene ID" value="OPUNC11G16030"/>
</dbReference>
<keyword evidence="3 7" id="KW-0804">Transcription</keyword>
<keyword evidence="5 6" id="KW-0238">DNA-binding</keyword>
<feature type="region of interest" description="Disordered" evidence="8">
    <location>
        <begin position="1"/>
        <end position="53"/>
    </location>
</feature>
<evidence type="ECO:0000259" key="9">
    <source>
        <dbReference type="PROSITE" id="PS50071"/>
    </source>
</evidence>
<reference evidence="10" key="1">
    <citation type="submission" date="2015-04" db="UniProtKB">
        <authorList>
            <consortium name="EnsemblPlants"/>
        </authorList>
    </citation>
    <scope>IDENTIFICATION</scope>
</reference>
<evidence type="ECO:0000256" key="4">
    <source>
        <dbReference type="ARBA" id="ARBA00025748"/>
    </source>
</evidence>
<evidence type="ECO:0000256" key="8">
    <source>
        <dbReference type="SAM" id="MobiDB-lite"/>
    </source>
</evidence>
<feature type="compositionally biased region" description="Low complexity" evidence="8">
    <location>
        <begin position="1"/>
        <end position="10"/>
    </location>
</feature>
<reference evidence="10" key="2">
    <citation type="submission" date="2018-05" db="EMBL/GenBank/DDBJ databases">
        <title>OpunRS2 (Oryza punctata Reference Sequence Version 2).</title>
        <authorList>
            <person name="Zhang J."/>
            <person name="Kudrna D."/>
            <person name="Lee S."/>
            <person name="Talag J."/>
            <person name="Welchert J."/>
            <person name="Wing R.A."/>
        </authorList>
    </citation>
    <scope>NUCLEOTIDE SEQUENCE [LARGE SCALE GENOMIC DNA]</scope>
</reference>
<evidence type="ECO:0000313" key="10">
    <source>
        <dbReference type="EnsemblPlants" id="OPUNC11G16030.1"/>
    </source>
</evidence>
<dbReference type="InterPro" id="IPR009057">
    <property type="entry name" value="Homeodomain-like_sf"/>
</dbReference>
<dbReference type="SUPFAM" id="SSF46689">
    <property type="entry name" value="Homeodomain-like"/>
    <property type="match status" value="1"/>
</dbReference>
<accession>A0A0E0MH24</accession>
<evidence type="ECO:0000256" key="2">
    <source>
        <dbReference type="ARBA" id="ARBA00023015"/>
    </source>
</evidence>
<dbReference type="InterPro" id="IPR045224">
    <property type="entry name" value="HDZip_class_I_plant"/>
</dbReference>
<feature type="domain" description="Homeobox" evidence="9">
    <location>
        <begin position="139"/>
        <end position="160"/>
    </location>
</feature>
<evidence type="ECO:0000313" key="11">
    <source>
        <dbReference type="Proteomes" id="UP000026962"/>
    </source>
</evidence>
<dbReference type="GO" id="GO:0000981">
    <property type="term" value="F:DNA-binding transcription factor activity, RNA polymerase II-specific"/>
    <property type="evidence" value="ECO:0007669"/>
    <property type="project" value="UniProtKB-UniRule"/>
</dbReference>
<dbReference type="PANTHER" id="PTHR24326">
    <property type="entry name" value="HOMEOBOX-LEUCINE ZIPPER PROTEIN"/>
    <property type="match status" value="1"/>
</dbReference>
<keyword evidence="11" id="KW-1185">Reference proteome</keyword>
<evidence type="ECO:0000256" key="3">
    <source>
        <dbReference type="ARBA" id="ARBA00023163"/>
    </source>
</evidence>
<dbReference type="GO" id="GO:0005634">
    <property type="term" value="C:nucleus"/>
    <property type="evidence" value="ECO:0007669"/>
    <property type="project" value="UniProtKB-SubCell"/>
</dbReference>
<dbReference type="EnsemblPlants" id="OPUNC11G16030.1">
    <property type="protein sequence ID" value="OPUNC11G16030.1"/>
    <property type="gene ID" value="OPUNC11G16030"/>
</dbReference>
<dbReference type="SMART" id="SM00389">
    <property type="entry name" value="HOX"/>
    <property type="match status" value="1"/>
</dbReference>
<comment type="function">
    <text evidence="7">Transcription factor.</text>
</comment>
<evidence type="ECO:0000256" key="6">
    <source>
        <dbReference type="RuleBase" id="RU000682"/>
    </source>
</evidence>
<comment type="subcellular location">
    <subcellularLocation>
        <location evidence="1 5 6">Nucleus</location>
    </subcellularLocation>
</comment>
<evidence type="ECO:0000256" key="1">
    <source>
        <dbReference type="ARBA" id="ARBA00004123"/>
    </source>
</evidence>
<name>A0A0E0MH24_ORYPU</name>
<dbReference type="Pfam" id="PF00046">
    <property type="entry name" value="Homeodomain"/>
    <property type="match status" value="1"/>
</dbReference>
<feature type="DNA-binding region" description="Homeobox" evidence="5">
    <location>
        <begin position="141"/>
        <end position="161"/>
    </location>
</feature>
<dbReference type="InterPro" id="IPR001356">
    <property type="entry name" value="HD"/>
</dbReference>
<dbReference type="Gene3D" id="1.10.10.60">
    <property type="entry name" value="Homeodomain-like"/>
    <property type="match status" value="1"/>
</dbReference>
<evidence type="ECO:0000256" key="5">
    <source>
        <dbReference type="PROSITE-ProRule" id="PRU00108"/>
    </source>
</evidence>
<dbReference type="PANTHER" id="PTHR24326:SF530">
    <property type="entry name" value="HOMEOBOX-LEUCINE ZIPPER PROTEIN HOX8"/>
    <property type="match status" value="1"/>
</dbReference>